<dbReference type="Gene3D" id="3.40.50.300">
    <property type="entry name" value="P-loop containing nucleotide triphosphate hydrolases"/>
    <property type="match status" value="1"/>
</dbReference>
<dbReference type="PANTHER" id="PTHR43581">
    <property type="entry name" value="ATP/GTP PHOSPHATASE"/>
    <property type="match status" value="1"/>
</dbReference>
<dbReference type="SUPFAM" id="SSF52540">
    <property type="entry name" value="P-loop containing nucleoside triphosphate hydrolases"/>
    <property type="match status" value="1"/>
</dbReference>
<evidence type="ECO:0000313" key="2">
    <source>
        <dbReference type="Proteomes" id="UP000187001"/>
    </source>
</evidence>
<organism evidence="1 2">
    <name type="scientific">Mycolicibacterium fortuitum</name>
    <name type="common">Mycobacterium fortuitum</name>
    <dbReference type="NCBI Taxonomy" id="1766"/>
    <lineage>
        <taxon>Bacteria</taxon>
        <taxon>Bacillati</taxon>
        <taxon>Actinomycetota</taxon>
        <taxon>Actinomycetes</taxon>
        <taxon>Mycobacteriales</taxon>
        <taxon>Mycobacteriaceae</taxon>
        <taxon>Mycolicibacterium</taxon>
    </lineage>
</organism>
<name>A0ABD6QQS9_MYCFO</name>
<dbReference type="AlphaFoldDB" id="A0ABD6QQS9"/>
<reference evidence="1 2" key="1">
    <citation type="submission" date="2016-07" db="EMBL/GenBank/DDBJ databases">
        <authorList>
            <person name="Sutton G."/>
            <person name="Brinkac L."/>
            <person name="Sanka R."/>
            <person name="Adams M."/>
            <person name="Lau E."/>
            <person name="Kumar A."/>
            <person name="Macaden R."/>
        </authorList>
    </citation>
    <scope>NUCLEOTIDE SEQUENCE [LARGE SCALE GENOMIC DNA]</scope>
    <source>
        <strain evidence="1 2">GA-0871</strain>
    </source>
</reference>
<evidence type="ECO:0000313" key="1">
    <source>
        <dbReference type="EMBL" id="OMC48939.1"/>
    </source>
</evidence>
<comment type="caution">
    <text evidence="1">The sequence shown here is derived from an EMBL/GenBank/DDBJ whole genome shotgun (WGS) entry which is preliminary data.</text>
</comment>
<gene>
    <name evidence="1" type="ORF">A5742_21495</name>
</gene>
<dbReference type="InterPro" id="IPR051396">
    <property type="entry name" value="Bact_Antivir_Def_Nuclease"/>
</dbReference>
<evidence type="ECO:0008006" key="3">
    <source>
        <dbReference type="Google" id="ProtNLM"/>
    </source>
</evidence>
<sequence length="445" mass="50430">MVRNAEYERAFSKMQTLSSQADADIRSPIDDVKIDISQPCIIIGGKNGAGKSRLLRSICDEDGVTGIYLDLHHLIEQALMILRSRTDFDAMSDEYDAMKLSDDTVTAIQQIVGRTYSEIDWFSVEVESAENDVAEKFKWGGDQSLFPYFRVTYNGTEYTSLEMGLGEFSVHFLLWILEQHRESKSVTLLLDEPDAYLPPVGVSILLYYLVHLCEKKKWKIILSTHSEEMIRIARRSKLFTLLRTDESGRISASNSLENRHAGDSLLSFKGMRRVLFCEDESAYVLTRVLLQADDLSYIRETTIVWGNGHGYLRALESAMPRPPQPVIEFAYVFDGDQRKDFEPSNGSRWPAVFLPTNDDPDTLFVNLATHLDELATALSTPANQLQEFLDTLNGKEPHDWVNDLCVQFGRQQTLASLAALWRELNAEEAAQFIRDVHTALPPTSD</sequence>
<dbReference type="Proteomes" id="UP000187001">
    <property type="component" value="Unassembled WGS sequence"/>
</dbReference>
<dbReference type="InterPro" id="IPR027417">
    <property type="entry name" value="P-loop_NTPase"/>
</dbReference>
<accession>A0ABD6QQS9</accession>
<dbReference type="PANTHER" id="PTHR43581:SF2">
    <property type="entry name" value="EXCINUCLEASE ATPASE SUBUNIT"/>
    <property type="match status" value="1"/>
</dbReference>
<proteinExistence type="predicted"/>
<dbReference type="EMBL" id="MBER01000034">
    <property type="protein sequence ID" value="OMC48939.1"/>
    <property type="molecule type" value="Genomic_DNA"/>
</dbReference>
<dbReference type="CDD" id="cd00267">
    <property type="entry name" value="ABC_ATPase"/>
    <property type="match status" value="1"/>
</dbReference>
<protein>
    <recommendedName>
        <fullName evidence="3">ATPase AAA-type core domain-containing protein</fullName>
    </recommendedName>
</protein>